<dbReference type="EMBL" id="JAUEDM010000005">
    <property type="protein sequence ID" value="KAK3316869.1"/>
    <property type="molecule type" value="Genomic_DNA"/>
</dbReference>
<evidence type="ECO:0000256" key="7">
    <source>
        <dbReference type="SAM" id="Phobius"/>
    </source>
</evidence>
<dbReference type="InterPro" id="IPR049326">
    <property type="entry name" value="Rhodopsin_dom_fungi"/>
</dbReference>
<feature type="region of interest" description="Disordered" evidence="6">
    <location>
        <begin position="285"/>
        <end position="353"/>
    </location>
</feature>
<sequence length="394" mass="43670">MDTLVGEVGSLPRRSLLALIWTSFSTAFVFVALRTGIRFKVADRLTPEDYWIFAALAALLTLCTLETIQLPSLYYLTAVTAGSINITTDIVSKTEDYLRYEFPIVILFWTVLWCVKAAFLALYHKLFRDLPIYRRLWYVLATFTFLTYGGCVVSLSVSCGDIRNFFKFAQCARPENIFASNASVYYSTVIDVFTDLCIMAMPIGLIYNVKISAKQKAGLVAVFGLCFVMIAFAIIRAKQVLVPQFFVNLTMLMVWSTLAASVSVIVGSLPALKILLANRASAKRTRYGSSGAGSGKHGRSGKQQSNANRPETRSKGVPLNSFSSDKKSIRGRGRPDTGDSQEEILQGDRERDTSNFVLVQHDVTVSYTEMDRPSPVYQQTRKPPPAPTGYGVAI</sequence>
<evidence type="ECO:0000256" key="3">
    <source>
        <dbReference type="ARBA" id="ARBA00022989"/>
    </source>
</evidence>
<evidence type="ECO:0000256" key="2">
    <source>
        <dbReference type="ARBA" id="ARBA00022692"/>
    </source>
</evidence>
<feature type="transmembrane region" description="Helical" evidence="7">
    <location>
        <begin position="219"/>
        <end position="237"/>
    </location>
</feature>
<keyword evidence="3 7" id="KW-1133">Transmembrane helix</keyword>
<reference evidence="9" key="2">
    <citation type="submission" date="2023-06" db="EMBL/GenBank/DDBJ databases">
        <authorList>
            <consortium name="Lawrence Berkeley National Laboratory"/>
            <person name="Haridas S."/>
            <person name="Hensen N."/>
            <person name="Bonometti L."/>
            <person name="Westerberg I."/>
            <person name="Brannstrom I.O."/>
            <person name="Guillou S."/>
            <person name="Cros-Aarteil S."/>
            <person name="Calhoun S."/>
            <person name="Kuo A."/>
            <person name="Mondo S."/>
            <person name="Pangilinan J."/>
            <person name="Riley R."/>
            <person name="Labutti K."/>
            <person name="Andreopoulos B."/>
            <person name="Lipzen A."/>
            <person name="Chen C."/>
            <person name="Yanf M."/>
            <person name="Daum C."/>
            <person name="Ng V."/>
            <person name="Clum A."/>
            <person name="Steindorff A."/>
            <person name="Ohm R."/>
            <person name="Martin F."/>
            <person name="Silar P."/>
            <person name="Natvig D."/>
            <person name="Lalanne C."/>
            <person name="Gautier V."/>
            <person name="Ament-Velasquez S.L."/>
            <person name="Kruys A."/>
            <person name="Hutchinson M.I."/>
            <person name="Powell A.J."/>
            <person name="Barry K."/>
            <person name="Miller A.N."/>
            <person name="Grigoriev I.V."/>
            <person name="Debuchy R."/>
            <person name="Gladieux P."/>
            <person name="Thoren M.H."/>
            <person name="Johannesson H."/>
        </authorList>
    </citation>
    <scope>NUCLEOTIDE SEQUENCE</scope>
    <source>
        <strain evidence="9">CBS 118394</strain>
    </source>
</reference>
<feature type="transmembrane region" description="Helical" evidence="7">
    <location>
        <begin position="102"/>
        <end position="124"/>
    </location>
</feature>
<comment type="caution">
    <text evidence="9">The sequence shown here is derived from an EMBL/GenBank/DDBJ whole genome shotgun (WGS) entry which is preliminary data.</text>
</comment>
<reference evidence="9" key="1">
    <citation type="journal article" date="2023" name="Mol. Phylogenet. Evol.">
        <title>Genome-scale phylogeny and comparative genomics of the fungal order Sordariales.</title>
        <authorList>
            <person name="Hensen N."/>
            <person name="Bonometti L."/>
            <person name="Westerberg I."/>
            <person name="Brannstrom I.O."/>
            <person name="Guillou S."/>
            <person name="Cros-Aarteil S."/>
            <person name="Calhoun S."/>
            <person name="Haridas S."/>
            <person name="Kuo A."/>
            <person name="Mondo S."/>
            <person name="Pangilinan J."/>
            <person name="Riley R."/>
            <person name="LaButti K."/>
            <person name="Andreopoulos B."/>
            <person name="Lipzen A."/>
            <person name="Chen C."/>
            <person name="Yan M."/>
            <person name="Daum C."/>
            <person name="Ng V."/>
            <person name="Clum A."/>
            <person name="Steindorff A."/>
            <person name="Ohm R.A."/>
            <person name="Martin F."/>
            <person name="Silar P."/>
            <person name="Natvig D.O."/>
            <person name="Lalanne C."/>
            <person name="Gautier V."/>
            <person name="Ament-Velasquez S.L."/>
            <person name="Kruys A."/>
            <person name="Hutchinson M.I."/>
            <person name="Powell A.J."/>
            <person name="Barry K."/>
            <person name="Miller A.N."/>
            <person name="Grigoriev I.V."/>
            <person name="Debuchy R."/>
            <person name="Gladieux P."/>
            <person name="Hiltunen Thoren M."/>
            <person name="Johannesson H."/>
        </authorList>
    </citation>
    <scope>NUCLEOTIDE SEQUENCE</scope>
    <source>
        <strain evidence="9">CBS 118394</strain>
    </source>
</reference>
<protein>
    <recommendedName>
        <fullName evidence="8">Rhodopsin domain-containing protein</fullName>
    </recommendedName>
</protein>
<dbReference type="PANTHER" id="PTHR33048">
    <property type="entry name" value="PTH11-LIKE INTEGRAL MEMBRANE PROTEIN (AFU_ORTHOLOGUE AFUA_5G11245)"/>
    <property type="match status" value="1"/>
</dbReference>
<keyword evidence="10" id="KW-1185">Reference proteome</keyword>
<dbReference type="GO" id="GO:0016020">
    <property type="term" value="C:membrane"/>
    <property type="evidence" value="ECO:0007669"/>
    <property type="project" value="UniProtKB-SubCell"/>
</dbReference>
<evidence type="ECO:0000313" key="10">
    <source>
        <dbReference type="Proteomes" id="UP001283341"/>
    </source>
</evidence>
<dbReference type="AlphaFoldDB" id="A0AAE0I1I3"/>
<dbReference type="Pfam" id="PF20684">
    <property type="entry name" value="Fung_rhodopsin"/>
    <property type="match status" value="1"/>
</dbReference>
<keyword evidence="2 7" id="KW-0812">Transmembrane</keyword>
<accession>A0AAE0I1I3</accession>
<feature type="region of interest" description="Disordered" evidence="6">
    <location>
        <begin position="373"/>
        <end position="394"/>
    </location>
</feature>
<gene>
    <name evidence="9" type="ORF">B0H66DRAFT_306861</name>
</gene>
<evidence type="ECO:0000313" key="9">
    <source>
        <dbReference type="EMBL" id="KAK3316869.1"/>
    </source>
</evidence>
<feature type="transmembrane region" description="Helical" evidence="7">
    <location>
        <begin position="249"/>
        <end position="276"/>
    </location>
</feature>
<evidence type="ECO:0000256" key="5">
    <source>
        <dbReference type="ARBA" id="ARBA00038359"/>
    </source>
</evidence>
<dbReference type="Proteomes" id="UP001283341">
    <property type="component" value="Unassembled WGS sequence"/>
</dbReference>
<dbReference type="InterPro" id="IPR052337">
    <property type="entry name" value="SAT4-like"/>
</dbReference>
<feature type="transmembrane region" description="Helical" evidence="7">
    <location>
        <begin position="136"/>
        <end position="157"/>
    </location>
</feature>
<evidence type="ECO:0000256" key="6">
    <source>
        <dbReference type="SAM" id="MobiDB-lite"/>
    </source>
</evidence>
<dbReference type="PANTHER" id="PTHR33048:SF162">
    <property type="entry name" value="SATRATOXIN BIOSYNTHESIS SC1 CLUSTER PROTEIN 4"/>
    <property type="match status" value="1"/>
</dbReference>
<comment type="subcellular location">
    <subcellularLocation>
        <location evidence="1">Membrane</location>
        <topology evidence="1">Multi-pass membrane protein</topology>
    </subcellularLocation>
</comment>
<keyword evidence="4 7" id="KW-0472">Membrane</keyword>
<feature type="domain" description="Rhodopsin" evidence="8">
    <location>
        <begin position="33"/>
        <end position="277"/>
    </location>
</feature>
<organism evidence="9 10">
    <name type="scientific">Apodospora peruviana</name>
    <dbReference type="NCBI Taxonomy" id="516989"/>
    <lineage>
        <taxon>Eukaryota</taxon>
        <taxon>Fungi</taxon>
        <taxon>Dikarya</taxon>
        <taxon>Ascomycota</taxon>
        <taxon>Pezizomycotina</taxon>
        <taxon>Sordariomycetes</taxon>
        <taxon>Sordariomycetidae</taxon>
        <taxon>Sordariales</taxon>
        <taxon>Lasiosphaeriaceae</taxon>
        <taxon>Apodospora</taxon>
    </lineage>
</organism>
<feature type="transmembrane region" description="Helical" evidence="7">
    <location>
        <begin position="49"/>
        <end position="68"/>
    </location>
</feature>
<feature type="transmembrane region" description="Helical" evidence="7">
    <location>
        <begin position="184"/>
        <end position="207"/>
    </location>
</feature>
<feature type="compositionally biased region" description="Basic and acidic residues" evidence="6">
    <location>
        <begin position="324"/>
        <end position="337"/>
    </location>
</feature>
<evidence type="ECO:0000259" key="8">
    <source>
        <dbReference type="Pfam" id="PF20684"/>
    </source>
</evidence>
<name>A0AAE0I1I3_9PEZI</name>
<comment type="similarity">
    <text evidence="5">Belongs to the SAT4 family.</text>
</comment>
<evidence type="ECO:0000256" key="4">
    <source>
        <dbReference type="ARBA" id="ARBA00023136"/>
    </source>
</evidence>
<evidence type="ECO:0000256" key="1">
    <source>
        <dbReference type="ARBA" id="ARBA00004141"/>
    </source>
</evidence>
<feature type="transmembrane region" description="Helical" evidence="7">
    <location>
        <begin position="16"/>
        <end position="37"/>
    </location>
</feature>
<proteinExistence type="inferred from homology"/>